<comment type="caution">
    <text evidence="1">The sequence shown here is derived from an EMBL/GenBank/DDBJ whole genome shotgun (WGS) entry which is preliminary data.</text>
</comment>
<name>A0ACB7PPX1_9PEZI</name>
<reference evidence="1 2" key="1">
    <citation type="journal article" date="2021" name="Nat. Commun.">
        <title>Genetic determinants of endophytism in the Arabidopsis root mycobiome.</title>
        <authorList>
            <person name="Mesny F."/>
            <person name="Miyauchi S."/>
            <person name="Thiergart T."/>
            <person name="Pickel B."/>
            <person name="Atanasova L."/>
            <person name="Karlsson M."/>
            <person name="Huettel B."/>
            <person name="Barry K.W."/>
            <person name="Haridas S."/>
            <person name="Chen C."/>
            <person name="Bauer D."/>
            <person name="Andreopoulos W."/>
            <person name="Pangilinan J."/>
            <person name="LaButti K."/>
            <person name="Riley R."/>
            <person name="Lipzen A."/>
            <person name="Clum A."/>
            <person name="Drula E."/>
            <person name="Henrissat B."/>
            <person name="Kohler A."/>
            <person name="Grigoriev I.V."/>
            <person name="Martin F.M."/>
            <person name="Hacquard S."/>
        </authorList>
    </citation>
    <scope>NUCLEOTIDE SEQUENCE [LARGE SCALE GENOMIC DNA]</scope>
    <source>
        <strain evidence="1 2">MPI-SDFR-AT-0079</strain>
    </source>
</reference>
<protein>
    <submittedName>
        <fullName evidence="1">CTLH/CRA C-terminal to lish motif domain-containing protein</fullName>
    </submittedName>
</protein>
<proteinExistence type="predicted"/>
<organism evidence="1 2">
    <name type="scientific">Chaetomium tenue</name>
    <dbReference type="NCBI Taxonomy" id="1854479"/>
    <lineage>
        <taxon>Eukaryota</taxon>
        <taxon>Fungi</taxon>
        <taxon>Dikarya</taxon>
        <taxon>Ascomycota</taxon>
        <taxon>Pezizomycotina</taxon>
        <taxon>Sordariomycetes</taxon>
        <taxon>Sordariomycetidae</taxon>
        <taxon>Sordariales</taxon>
        <taxon>Chaetomiaceae</taxon>
        <taxon>Chaetomium</taxon>
    </lineage>
</organism>
<evidence type="ECO:0000313" key="1">
    <source>
        <dbReference type="EMBL" id="KAH6651168.1"/>
    </source>
</evidence>
<dbReference type="Proteomes" id="UP000724584">
    <property type="component" value="Unassembled WGS sequence"/>
</dbReference>
<gene>
    <name evidence="1" type="ORF">F5144DRAFT_77706</name>
</gene>
<sequence length="455" mass="50767">MEAKQIEAKQRLDSLLDELSKANRLPRLSSAVSDVDQVIQLLSEARERIAESGMDPHTASLTMTMLQNPIKFAFGKINDDLKAASSSHKKVGRSLDKHFPLKPLPTDDDGMEERLPLVNRAIAMHLLREGQFTVASTFINEVQTKTPPAPASNFSEPMDEDEDEDEDEAEDGDAEAEDAHTNTAGFSDVHDSDEYDLSSLHSQELQEKFAEMYTILQQLKAQNLLPAIEWARSNSAELEARGSNLEFELSKLQYVWLFKGPSVNNLPDDENNGRRGALAYARQHFGRFQARHLREIQQLASAMVFAPNLPDSPYHLTFASVSTAFTDVAASFTREFCSLLGLSAESPLYLAVTAGALALPRLMKFMLATRSKGTEWTTAQELPFETPLPQSMLFHSIFVCPVSKEQTTEDNPPMVIPCGHMLARETLQKLCKGNRFKCPYCPSEGLFKDARRVVL</sequence>
<evidence type="ECO:0000313" key="2">
    <source>
        <dbReference type="Proteomes" id="UP000724584"/>
    </source>
</evidence>
<accession>A0ACB7PPX1</accession>
<dbReference type="EMBL" id="JAGIZQ010000001">
    <property type="protein sequence ID" value="KAH6651168.1"/>
    <property type="molecule type" value="Genomic_DNA"/>
</dbReference>
<keyword evidence="2" id="KW-1185">Reference proteome</keyword>